<dbReference type="RefSeq" id="WP_006439536.1">
    <property type="nucleotide sequence ID" value="NZ_DS995355.1"/>
</dbReference>
<dbReference type="InterPro" id="IPR020471">
    <property type="entry name" value="AKR"/>
</dbReference>
<feature type="non-terminal residue" evidence="5">
    <location>
        <position position="129"/>
    </location>
</feature>
<reference evidence="5 6" key="1">
    <citation type="submission" date="2008-09" db="EMBL/GenBank/DDBJ databases">
        <authorList>
            <person name="Fulton L."/>
            <person name="Clifton S."/>
            <person name="Fulton B."/>
            <person name="Xu J."/>
            <person name="Minx P."/>
            <person name="Pepin K.H."/>
            <person name="Johnson M."/>
            <person name="Thiruvilangam P."/>
            <person name="Bhonagiri V."/>
            <person name="Nash W.E."/>
            <person name="Mardis E.R."/>
            <person name="Wilson R.K."/>
        </authorList>
    </citation>
    <scope>NUCLEOTIDE SEQUENCE [LARGE SCALE GENOMIC DNA]</scope>
    <source>
        <strain evidence="5 6">DSM 13275</strain>
    </source>
</reference>
<dbReference type="InterPro" id="IPR023210">
    <property type="entry name" value="NADP_OxRdtase_dom"/>
</dbReference>
<dbReference type="Pfam" id="PF00248">
    <property type="entry name" value="Aldo_ket_red"/>
    <property type="match status" value="1"/>
</dbReference>
<dbReference type="SUPFAM" id="SSF51430">
    <property type="entry name" value="NAD(P)-linked oxidoreductase"/>
    <property type="match status" value="1"/>
</dbReference>
<dbReference type="GO" id="GO:0016616">
    <property type="term" value="F:oxidoreductase activity, acting on the CH-OH group of donors, NAD or NADP as acceptor"/>
    <property type="evidence" value="ECO:0007669"/>
    <property type="project" value="UniProtKB-ARBA"/>
</dbReference>
<dbReference type="PRINTS" id="PR00069">
    <property type="entry name" value="ALDKETRDTASE"/>
</dbReference>
<dbReference type="HOGENOM" id="CLU_023205_19_2_9"/>
<dbReference type="PROSITE" id="PS00798">
    <property type="entry name" value="ALDOKETO_REDUCTASE_1"/>
    <property type="match status" value="1"/>
</dbReference>
<reference evidence="5 6" key="2">
    <citation type="submission" date="2008-10" db="EMBL/GenBank/DDBJ databases">
        <title>Draft genome sequence of Clostridium hiranonis (DSM 13275).</title>
        <authorList>
            <person name="Sudarsanam P."/>
            <person name="Ley R."/>
            <person name="Guruge J."/>
            <person name="Turnbaugh P.J."/>
            <person name="Mahowald M."/>
            <person name="Liep D."/>
            <person name="Gordon J."/>
        </authorList>
    </citation>
    <scope>NUCLEOTIDE SEQUENCE [LARGE SCALE GENOMIC DNA]</scope>
    <source>
        <strain evidence="5 6">DSM 13275</strain>
    </source>
</reference>
<dbReference type="Proteomes" id="UP000003178">
    <property type="component" value="Unassembled WGS sequence"/>
</dbReference>
<name>B6FXK8_PEPHT</name>
<dbReference type="InterPro" id="IPR018170">
    <property type="entry name" value="Aldo/ket_reductase_CS"/>
</dbReference>
<dbReference type="PANTHER" id="PTHR43827">
    <property type="entry name" value="2,5-DIKETO-D-GLUCONIC ACID REDUCTASE"/>
    <property type="match status" value="1"/>
</dbReference>
<dbReference type="eggNOG" id="COG0656">
    <property type="taxonomic scope" value="Bacteria"/>
</dbReference>
<evidence type="ECO:0000313" key="5">
    <source>
        <dbReference type="EMBL" id="EEA85709.1"/>
    </source>
</evidence>
<accession>B6FXK8</accession>
<keyword evidence="6" id="KW-1185">Reference proteome</keyword>
<dbReference type="CDD" id="cd19071">
    <property type="entry name" value="AKR_AKR1-5-like"/>
    <property type="match status" value="1"/>
</dbReference>
<evidence type="ECO:0000313" key="6">
    <source>
        <dbReference type="Proteomes" id="UP000003178"/>
    </source>
</evidence>
<sequence>MKKEYTVLSNGVKMPNLAFGTFKVNEGDDVQIILDAINVGYRHFDTAAFYNTEEALGKAIKKSGIPREEFFVTTKVWKSCMGYEGAKKSFEESLEKLDMDYVDLLLIHWPRPDAESDWKKLDIETWKAF</sequence>
<comment type="caution">
    <text evidence="5">The sequence shown here is derived from an EMBL/GenBank/DDBJ whole genome shotgun (WGS) entry which is preliminary data.</text>
</comment>
<dbReference type="PANTHER" id="PTHR43827:SF3">
    <property type="entry name" value="NADP-DEPENDENT OXIDOREDUCTASE DOMAIN-CONTAINING PROTEIN"/>
    <property type="match status" value="1"/>
</dbReference>
<dbReference type="EMBL" id="ABWP01000024">
    <property type="protein sequence ID" value="EEA85709.1"/>
    <property type="molecule type" value="Genomic_DNA"/>
</dbReference>
<protein>
    <submittedName>
        <fullName evidence="5">Oxidoreductase, aldo/keto reductase family protein</fullName>
    </submittedName>
</protein>
<keyword evidence="2" id="KW-0521">NADP</keyword>
<organism evidence="5 6">
    <name type="scientific">Peptacetobacter hiranonis (strain DSM 13275 / JCM 10541 / KCTC 15199 / TO-931)</name>
    <name type="common">Clostridium hiranonis</name>
    <dbReference type="NCBI Taxonomy" id="500633"/>
    <lineage>
        <taxon>Bacteria</taxon>
        <taxon>Bacillati</taxon>
        <taxon>Bacillota</taxon>
        <taxon>Clostridia</taxon>
        <taxon>Peptostreptococcales</taxon>
        <taxon>Peptostreptococcaceae</taxon>
        <taxon>Peptacetobacter</taxon>
    </lineage>
</organism>
<dbReference type="Gene3D" id="3.20.20.100">
    <property type="entry name" value="NADP-dependent oxidoreductase domain"/>
    <property type="match status" value="1"/>
</dbReference>
<evidence type="ECO:0000256" key="3">
    <source>
        <dbReference type="ARBA" id="ARBA00023002"/>
    </source>
</evidence>
<evidence type="ECO:0000256" key="1">
    <source>
        <dbReference type="ARBA" id="ARBA00007905"/>
    </source>
</evidence>
<keyword evidence="3" id="KW-0560">Oxidoreductase</keyword>
<proteinExistence type="inferred from homology"/>
<evidence type="ECO:0000259" key="4">
    <source>
        <dbReference type="Pfam" id="PF00248"/>
    </source>
</evidence>
<dbReference type="InterPro" id="IPR036812">
    <property type="entry name" value="NAD(P)_OxRdtase_dom_sf"/>
</dbReference>
<gene>
    <name evidence="5" type="ORF">CLOHIR_00607</name>
</gene>
<dbReference type="AlphaFoldDB" id="B6FXK8"/>
<feature type="domain" description="NADP-dependent oxidoreductase" evidence="4">
    <location>
        <begin position="18"/>
        <end position="128"/>
    </location>
</feature>
<dbReference type="STRING" id="500633.CLOHIR_00607"/>
<comment type="similarity">
    <text evidence="1">Belongs to the aldo/keto reductase family.</text>
</comment>
<evidence type="ECO:0000256" key="2">
    <source>
        <dbReference type="ARBA" id="ARBA00022857"/>
    </source>
</evidence>